<feature type="signal peptide" evidence="6">
    <location>
        <begin position="1"/>
        <end position="15"/>
    </location>
</feature>
<evidence type="ECO:0000313" key="7">
    <source>
        <dbReference type="EMBL" id="SPP82901.1"/>
    </source>
</evidence>
<dbReference type="OMA" id="HKIHVQL"/>
<evidence type="ECO:0000256" key="4">
    <source>
        <dbReference type="ARBA" id="ARBA00022729"/>
    </source>
</evidence>
<dbReference type="PANTHER" id="PTHR11857:SF46">
    <property type="entry name" value="GENERAL ODORANT-BINDING PROTEIN 99A-RELATED"/>
    <property type="match status" value="1"/>
</dbReference>
<accession>A0A3B0KD14</accession>
<name>A0A3B0KD14_DROGU</name>
<dbReference type="GO" id="GO:0005615">
    <property type="term" value="C:extracellular space"/>
    <property type="evidence" value="ECO:0007669"/>
    <property type="project" value="TreeGrafter"/>
</dbReference>
<dbReference type="Gene3D" id="1.10.238.20">
    <property type="entry name" value="Pheromone/general odorant binding protein domain"/>
    <property type="match status" value="1"/>
</dbReference>
<evidence type="ECO:0000313" key="8">
    <source>
        <dbReference type="Proteomes" id="UP000268350"/>
    </source>
</evidence>
<evidence type="ECO:0000256" key="6">
    <source>
        <dbReference type="SAM" id="SignalP"/>
    </source>
</evidence>
<feature type="chain" id="PRO_5017329888" evidence="6">
    <location>
        <begin position="16"/>
        <end position="156"/>
    </location>
</feature>
<reference evidence="8" key="1">
    <citation type="submission" date="2018-01" db="EMBL/GenBank/DDBJ databases">
        <authorList>
            <person name="Alioto T."/>
            <person name="Alioto T."/>
        </authorList>
    </citation>
    <scope>NUCLEOTIDE SEQUENCE [LARGE SCALE GENOMIC DNA]</scope>
</reference>
<dbReference type="STRING" id="7266.A0A3B0KD14"/>
<protein>
    <submittedName>
        <fullName evidence="7">Blast:General odorant-binding protein 99b</fullName>
    </submittedName>
</protein>
<dbReference type="GO" id="GO:0005549">
    <property type="term" value="F:odorant binding"/>
    <property type="evidence" value="ECO:0007669"/>
    <property type="project" value="InterPro"/>
</dbReference>
<dbReference type="Pfam" id="PF01395">
    <property type="entry name" value="PBP_GOBP"/>
    <property type="match status" value="1"/>
</dbReference>
<keyword evidence="5" id="KW-1015">Disulfide bond</keyword>
<evidence type="ECO:0000256" key="3">
    <source>
        <dbReference type="ARBA" id="ARBA00022525"/>
    </source>
</evidence>
<keyword evidence="3" id="KW-0964">Secreted</keyword>
<dbReference type="SMART" id="SM00708">
    <property type="entry name" value="PhBP"/>
    <property type="match status" value="1"/>
</dbReference>
<comment type="subcellular location">
    <subcellularLocation>
        <location evidence="1">Secreted</location>
    </subcellularLocation>
</comment>
<keyword evidence="8" id="KW-1185">Reference proteome</keyword>
<dbReference type="InterPro" id="IPR006170">
    <property type="entry name" value="PBP/GOBP"/>
</dbReference>
<proteinExistence type="inferred from homology"/>
<dbReference type="InterPro" id="IPR036728">
    <property type="entry name" value="PBP_GOBP_sf"/>
</dbReference>
<dbReference type="GO" id="GO:0007608">
    <property type="term" value="P:sensory perception of smell"/>
    <property type="evidence" value="ECO:0007669"/>
    <property type="project" value="TreeGrafter"/>
</dbReference>
<dbReference type="EMBL" id="OUUW01000007">
    <property type="protein sequence ID" value="SPP82901.1"/>
    <property type="molecule type" value="Genomic_DNA"/>
</dbReference>
<gene>
    <name evidence="7" type="ORF">DGUA_6G017659</name>
</gene>
<dbReference type="AlphaFoldDB" id="A0A3B0KD14"/>
<comment type="similarity">
    <text evidence="2">Belongs to the PBP/GOBP family.</text>
</comment>
<organism evidence="7 8">
    <name type="scientific">Drosophila guanche</name>
    <name type="common">Fruit fly</name>
    <dbReference type="NCBI Taxonomy" id="7266"/>
    <lineage>
        <taxon>Eukaryota</taxon>
        <taxon>Metazoa</taxon>
        <taxon>Ecdysozoa</taxon>
        <taxon>Arthropoda</taxon>
        <taxon>Hexapoda</taxon>
        <taxon>Insecta</taxon>
        <taxon>Pterygota</taxon>
        <taxon>Neoptera</taxon>
        <taxon>Endopterygota</taxon>
        <taxon>Diptera</taxon>
        <taxon>Brachycera</taxon>
        <taxon>Muscomorpha</taxon>
        <taxon>Ephydroidea</taxon>
        <taxon>Drosophilidae</taxon>
        <taxon>Drosophila</taxon>
        <taxon>Sophophora</taxon>
    </lineage>
</organism>
<dbReference type="PANTHER" id="PTHR11857">
    <property type="entry name" value="ODORANT BINDING PROTEIN-RELATED"/>
    <property type="match status" value="1"/>
</dbReference>
<keyword evidence="4 6" id="KW-0732">Signal</keyword>
<dbReference type="SUPFAM" id="SSF47565">
    <property type="entry name" value="Insect pheromone/odorant-binding proteins"/>
    <property type="match status" value="1"/>
</dbReference>
<evidence type="ECO:0000256" key="2">
    <source>
        <dbReference type="ARBA" id="ARBA00008098"/>
    </source>
</evidence>
<dbReference type="Proteomes" id="UP000268350">
    <property type="component" value="Unassembled WGS sequence"/>
</dbReference>
<sequence>MNILILLLSLALVCAADHHEHHHHGADGASTYVVKSHDDLVSYRTACVEKVHAPAELVAKYKKWEYPDDAVTHCYLACVFEKFGFYDEEHGFDVHKVHVQLSGPSAQVDHSDETHQKIVQCAETHSKEHNSCAKAYHSGMCFMNANLHLVQHSVEA</sequence>
<evidence type="ECO:0000256" key="1">
    <source>
        <dbReference type="ARBA" id="ARBA00004613"/>
    </source>
</evidence>
<dbReference type="CDD" id="cd23992">
    <property type="entry name" value="PBP_GOBP"/>
    <property type="match status" value="1"/>
</dbReference>
<evidence type="ECO:0000256" key="5">
    <source>
        <dbReference type="ARBA" id="ARBA00023157"/>
    </source>
</evidence>
<dbReference type="OrthoDB" id="5978988at2759"/>